<dbReference type="EMBL" id="BJUN01000005">
    <property type="protein sequence ID" value="GEK58184.1"/>
    <property type="molecule type" value="Genomic_DNA"/>
</dbReference>
<protein>
    <submittedName>
        <fullName evidence="1">Uncharacterized protein</fullName>
    </submittedName>
</protein>
<name>A0A510Y4E3_MARHA</name>
<evidence type="ECO:0000313" key="1">
    <source>
        <dbReference type="EMBL" id="GEK58184.1"/>
    </source>
</evidence>
<keyword evidence="2" id="KW-1185">Reference proteome</keyword>
<reference evidence="1 2" key="1">
    <citation type="submission" date="2019-07" db="EMBL/GenBank/DDBJ databases">
        <title>Whole genome shotgun sequence of Marinococcus halophilus NBRC 102359.</title>
        <authorList>
            <person name="Hosoyama A."/>
            <person name="Uohara A."/>
            <person name="Ohji S."/>
            <person name="Ichikawa N."/>
        </authorList>
    </citation>
    <scope>NUCLEOTIDE SEQUENCE [LARGE SCALE GENOMIC DNA]</scope>
    <source>
        <strain evidence="1 2">NBRC 102359</strain>
    </source>
</reference>
<organism evidence="1 2">
    <name type="scientific">Marinococcus halophilus</name>
    <dbReference type="NCBI Taxonomy" id="1371"/>
    <lineage>
        <taxon>Bacteria</taxon>
        <taxon>Bacillati</taxon>
        <taxon>Bacillota</taxon>
        <taxon>Bacilli</taxon>
        <taxon>Bacillales</taxon>
        <taxon>Bacillaceae</taxon>
        <taxon>Marinococcus</taxon>
    </lineage>
</organism>
<dbReference type="AlphaFoldDB" id="A0A510Y4E3"/>
<comment type="caution">
    <text evidence="1">The sequence shown here is derived from an EMBL/GenBank/DDBJ whole genome shotgun (WGS) entry which is preliminary data.</text>
</comment>
<gene>
    <name evidence="1" type="ORF">MHA01_10890</name>
</gene>
<dbReference type="Proteomes" id="UP000321051">
    <property type="component" value="Unassembled WGS sequence"/>
</dbReference>
<accession>A0A510Y4E3</accession>
<evidence type="ECO:0000313" key="2">
    <source>
        <dbReference type="Proteomes" id="UP000321051"/>
    </source>
</evidence>
<sequence>MEEAGFAVACKGGGKHEKQVFTNFDVFSSRYAYWGLTASFGKLI</sequence>
<proteinExistence type="predicted"/>